<evidence type="ECO:0000256" key="4">
    <source>
        <dbReference type="ARBA" id="ARBA00022729"/>
    </source>
</evidence>
<evidence type="ECO:0000256" key="7">
    <source>
        <dbReference type="ARBA" id="ARBA00023326"/>
    </source>
</evidence>
<dbReference type="Gene3D" id="3.40.50.1820">
    <property type="entry name" value="alpha/beta hydrolase"/>
    <property type="match status" value="1"/>
</dbReference>
<dbReference type="GO" id="GO:0005576">
    <property type="term" value="C:extracellular region"/>
    <property type="evidence" value="ECO:0007669"/>
    <property type="project" value="UniProtKB-SubCell"/>
</dbReference>
<evidence type="ECO:0008006" key="10">
    <source>
        <dbReference type="Google" id="ProtNLM"/>
    </source>
</evidence>
<evidence type="ECO:0000256" key="3">
    <source>
        <dbReference type="ARBA" id="ARBA00022651"/>
    </source>
</evidence>
<protein>
    <recommendedName>
        <fullName evidence="10">Phospholipase</fullName>
    </recommendedName>
</protein>
<keyword evidence="2" id="KW-0964">Secreted</keyword>
<dbReference type="Pfam" id="PF10503">
    <property type="entry name" value="Esterase_PHB"/>
    <property type="match status" value="1"/>
</dbReference>
<evidence type="ECO:0000313" key="8">
    <source>
        <dbReference type="EMBL" id="PQO29334.1"/>
    </source>
</evidence>
<dbReference type="InterPro" id="IPR010126">
    <property type="entry name" value="Esterase_phb"/>
</dbReference>
<dbReference type="GO" id="GO:0030600">
    <property type="term" value="F:feruloyl esterase activity"/>
    <property type="evidence" value="ECO:0007669"/>
    <property type="project" value="InterPro"/>
</dbReference>
<keyword evidence="3" id="KW-0858">Xylan degradation</keyword>
<keyword evidence="7" id="KW-0624">Polysaccharide degradation</keyword>
<dbReference type="Proteomes" id="UP000238322">
    <property type="component" value="Unassembled WGS sequence"/>
</dbReference>
<comment type="caution">
    <text evidence="8">The sequence shown here is derived from an EMBL/GenBank/DDBJ whole genome shotgun (WGS) entry which is preliminary data.</text>
</comment>
<accession>A0A2S8FBL5</accession>
<dbReference type="PANTHER" id="PTHR38050">
    <property type="match status" value="1"/>
</dbReference>
<dbReference type="AlphaFoldDB" id="A0A2S8FBL5"/>
<comment type="subcellular location">
    <subcellularLocation>
        <location evidence="1">Secreted</location>
    </subcellularLocation>
</comment>
<evidence type="ECO:0000313" key="9">
    <source>
        <dbReference type="Proteomes" id="UP000238322"/>
    </source>
</evidence>
<dbReference type="GO" id="GO:0045493">
    <property type="term" value="P:xylan catabolic process"/>
    <property type="evidence" value="ECO:0007669"/>
    <property type="project" value="UniProtKB-KW"/>
</dbReference>
<evidence type="ECO:0000256" key="5">
    <source>
        <dbReference type="ARBA" id="ARBA00022801"/>
    </source>
</evidence>
<keyword evidence="6" id="KW-0119">Carbohydrate metabolism</keyword>
<evidence type="ECO:0000256" key="1">
    <source>
        <dbReference type="ARBA" id="ARBA00004613"/>
    </source>
</evidence>
<evidence type="ECO:0000256" key="6">
    <source>
        <dbReference type="ARBA" id="ARBA00023277"/>
    </source>
</evidence>
<sequence length="317" mass="35463">MLRAKETLYLAGKVALSSLCVVLANRANRNNRQGFSGLPGVDDPSLGKLVISRSEVGHSGQSLIRKWSRSLMLFRIIPTRICCVAFLLFAGGCYLEPDVEVRTEQVKVGEVDRTYRLVIPNDLAENAPVVIAWHGFGDSAESMAHYSQLDRLAERYHFLLVYPEVEKFGWRFPRTDMLNPNGDADVAFFDAIRNDLPRYASINMNRIYVVGMSEGATFTQWLTTERARDIAAVVAHSGGPPKVVDKSKFERPILLIVGTEDLGHDTMREAATQYHAAGVDVEFRSVPGLGHAWSTRNNEAIWTFLSKYQLPRSTESE</sequence>
<dbReference type="SUPFAM" id="SSF53474">
    <property type="entry name" value="alpha/beta-Hydrolases"/>
    <property type="match status" value="1"/>
</dbReference>
<dbReference type="InterPro" id="IPR043595">
    <property type="entry name" value="FaeB/C/D"/>
</dbReference>
<keyword evidence="5" id="KW-0378">Hydrolase</keyword>
<keyword evidence="4" id="KW-0732">Signal</keyword>
<proteinExistence type="predicted"/>
<gene>
    <name evidence="8" type="ORF">C5Y83_24955</name>
</gene>
<dbReference type="InterPro" id="IPR029058">
    <property type="entry name" value="AB_hydrolase_fold"/>
</dbReference>
<dbReference type="PANTHER" id="PTHR38050:SF2">
    <property type="entry name" value="FERULOYL ESTERASE C-RELATED"/>
    <property type="match status" value="1"/>
</dbReference>
<reference evidence="8 9" key="1">
    <citation type="submission" date="2018-02" db="EMBL/GenBank/DDBJ databases">
        <title>Comparative genomes isolates from brazilian mangrove.</title>
        <authorList>
            <person name="Araujo J.E."/>
            <person name="Taketani R.G."/>
            <person name="Silva M.C.P."/>
            <person name="Loureco M.V."/>
            <person name="Andreote F.D."/>
        </authorList>
    </citation>
    <scope>NUCLEOTIDE SEQUENCE [LARGE SCALE GENOMIC DNA]</scope>
    <source>
        <strain evidence="8 9">Hex-1 MGV</strain>
    </source>
</reference>
<evidence type="ECO:0000256" key="2">
    <source>
        <dbReference type="ARBA" id="ARBA00022525"/>
    </source>
</evidence>
<dbReference type="EMBL" id="PUHY01000015">
    <property type="protein sequence ID" value="PQO29334.1"/>
    <property type="molecule type" value="Genomic_DNA"/>
</dbReference>
<organism evidence="8 9">
    <name type="scientific">Blastopirellula marina</name>
    <dbReference type="NCBI Taxonomy" id="124"/>
    <lineage>
        <taxon>Bacteria</taxon>
        <taxon>Pseudomonadati</taxon>
        <taxon>Planctomycetota</taxon>
        <taxon>Planctomycetia</taxon>
        <taxon>Pirellulales</taxon>
        <taxon>Pirellulaceae</taxon>
        <taxon>Blastopirellula</taxon>
    </lineage>
</organism>
<name>A0A2S8FBL5_9BACT</name>